<protein>
    <submittedName>
        <fullName evidence="1">Uncharacterized protein</fullName>
    </submittedName>
</protein>
<keyword evidence="2" id="KW-1185">Reference proteome</keyword>
<proteinExistence type="predicted"/>
<organism evidence="1 2">
    <name type="scientific">Anas platyrhynchos</name>
    <name type="common">Mallard</name>
    <name type="synonym">Anas boschas</name>
    <dbReference type="NCBI Taxonomy" id="8839"/>
    <lineage>
        <taxon>Eukaryota</taxon>
        <taxon>Metazoa</taxon>
        <taxon>Chordata</taxon>
        <taxon>Craniata</taxon>
        <taxon>Vertebrata</taxon>
        <taxon>Euteleostomi</taxon>
        <taxon>Archelosauria</taxon>
        <taxon>Archosauria</taxon>
        <taxon>Dinosauria</taxon>
        <taxon>Saurischia</taxon>
        <taxon>Theropoda</taxon>
        <taxon>Coelurosauria</taxon>
        <taxon>Aves</taxon>
        <taxon>Neognathae</taxon>
        <taxon>Galloanserae</taxon>
        <taxon>Anseriformes</taxon>
        <taxon>Anatidae</taxon>
        <taxon>Anatinae</taxon>
        <taxon>Anas</taxon>
    </lineage>
</organism>
<dbReference type="Proteomes" id="UP000296049">
    <property type="component" value="Unassembled WGS sequence"/>
</dbReference>
<accession>R0KZ60</accession>
<evidence type="ECO:0000313" key="1">
    <source>
        <dbReference type="EMBL" id="EOA98598.1"/>
    </source>
</evidence>
<name>R0KZ60_ANAPL</name>
<dbReference type="AlphaFoldDB" id="R0KZ60"/>
<dbReference type="EMBL" id="KB743458">
    <property type="protein sequence ID" value="EOA98598.1"/>
    <property type="molecule type" value="Genomic_DNA"/>
</dbReference>
<gene>
    <name evidence="1" type="ORF">Anapl_11850</name>
</gene>
<sequence length="74" mass="8284">MQTAALGADLAFLAGRPVTREQCEAITNGSDKSHESKEVLECDERLASQEWIHIPLVEAVKNFLQKLCHKTLTY</sequence>
<reference evidence="2" key="1">
    <citation type="journal article" date="2013" name="Nat. Genet.">
        <title>The duck genome and transcriptome provide insight into an avian influenza virus reservoir species.</title>
        <authorList>
            <person name="Huang Y."/>
            <person name="Li Y."/>
            <person name="Burt D.W."/>
            <person name="Chen H."/>
            <person name="Zhang Y."/>
            <person name="Qian W."/>
            <person name="Kim H."/>
            <person name="Gan S."/>
            <person name="Zhao Y."/>
            <person name="Li J."/>
            <person name="Yi K."/>
            <person name="Feng H."/>
            <person name="Zhu P."/>
            <person name="Li B."/>
            <person name="Liu Q."/>
            <person name="Fairley S."/>
            <person name="Magor K.E."/>
            <person name="Du Z."/>
            <person name="Hu X."/>
            <person name="Goodman L."/>
            <person name="Tafer H."/>
            <person name="Vignal A."/>
            <person name="Lee T."/>
            <person name="Kim K.W."/>
            <person name="Sheng Z."/>
            <person name="An Y."/>
            <person name="Searle S."/>
            <person name="Herrero J."/>
            <person name="Groenen M.A."/>
            <person name="Crooijmans R.P."/>
            <person name="Faraut T."/>
            <person name="Cai Q."/>
            <person name="Webster R.G."/>
            <person name="Aldridge J.R."/>
            <person name="Warren W.C."/>
            <person name="Bartschat S."/>
            <person name="Kehr S."/>
            <person name="Marz M."/>
            <person name="Stadler P.F."/>
            <person name="Smith J."/>
            <person name="Kraus R.H."/>
            <person name="Zhao Y."/>
            <person name="Ren L."/>
            <person name="Fei J."/>
            <person name="Morisson M."/>
            <person name="Kaiser P."/>
            <person name="Griffin D.K."/>
            <person name="Rao M."/>
            <person name="Pitel F."/>
            <person name="Wang J."/>
            <person name="Li N."/>
        </authorList>
    </citation>
    <scope>NUCLEOTIDE SEQUENCE [LARGE SCALE GENOMIC DNA]</scope>
</reference>
<evidence type="ECO:0000313" key="2">
    <source>
        <dbReference type="Proteomes" id="UP000296049"/>
    </source>
</evidence>